<evidence type="ECO:0000313" key="2">
    <source>
        <dbReference type="Proteomes" id="UP000286482"/>
    </source>
</evidence>
<comment type="caution">
    <text evidence="1">The sequence shown here is derived from an EMBL/GenBank/DDBJ whole genome shotgun (WGS) entry which is preliminary data.</text>
</comment>
<dbReference type="OrthoDB" id="6387849at2"/>
<proteinExistence type="predicted"/>
<gene>
    <name evidence="1" type="ORF">DBZ36_08625</name>
</gene>
<dbReference type="Proteomes" id="UP000286482">
    <property type="component" value="Unassembled WGS sequence"/>
</dbReference>
<keyword evidence="2" id="KW-1185">Reference proteome</keyword>
<sequence>MKDAFKQLNRNSQNNFAQQQRLIKQVLAGKSCLCGECSQVLSLKLKAEDGFAYVRCAKGCTEIQLDMSRAGK</sequence>
<organism evidence="1 2">
    <name type="scientific">Alginatibacterium sediminis</name>
    <dbReference type="NCBI Taxonomy" id="2164068"/>
    <lineage>
        <taxon>Bacteria</taxon>
        <taxon>Pseudomonadati</taxon>
        <taxon>Pseudomonadota</taxon>
        <taxon>Gammaproteobacteria</taxon>
        <taxon>Alteromonadales</taxon>
        <taxon>Alteromonadaceae</taxon>
        <taxon>Alginatibacterium</taxon>
    </lineage>
</organism>
<name>A0A420ECP1_9ALTE</name>
<dbReference type="AlphaFoldDB" id="A0A420ECP1"/>
<protein>
    <submittedName>
        <fullName evidence="1">Uncharacterized protein</fullName>
    </submittedName>
</protein>
<evidence type="ECO:0000313" key="1">
    <source>
        <dbReference type="EMBL" id="RKF18467.1"/>
    </source>
</evidence>
<accession>A0A420ECP1</accession>
<dbReference type="RefSeq" id="WP_120354546.1">
    <property type="nucleotide sequence ID" value="NZ_RAQO01000005.1"/>
</dbReference>
<reference evidence="1 2" key="1">
    <citation type="submission" date="2018-09" db="EMBL/GenBank/DDBJ databases">
        <authorList>
            <person name="Wang Z."/>
        </authorList>
    </citation>
    <scope>NUCLEOTIDE SEQUENCE [LARGE SCALE GENOMIC DNA]</scope>
    <source>
        <strain evidence="1 2">ALS 81</strain>
    </source>
</reference>
<dbReference type="EMBL" id="RAQO01000005">
    <property type="protein sequence ID" value="RKF18467.1"/>
    <property type="molecule type" value="Genomic_DNA"/>
</dbReference>